<dbReference type="Pfam" id="PF00072">
    <property type="entry name" value="Response_reg"/>
    <property type="match status" value="2"/>
</dbReference>
<dbReference type="InterPro" id="IPR001610">
    <property type="entry name" value="PAC"/>
</dbReference>
<dbReference type="SUPFAM" id="SSF55874">
    <property type="entry name" value="ATPase domain of HSP90 chaperone/DNA topoisomerase II/histidine kinase"/>
    <property type="match status" value="1"/>
</dbReference>
<feature type="coiled-coil region" evidence="17">
    <location>
        <begin position="674"/>
        <end position="732"/>
    </location>
</feature>
<comment type="catalytic activity">
    <reaction evidence="1">
        <text>ATP + protein L-histidine = ADP + protein N-phospho-L-histidine.</text>
        <dbReference type="EC" id="2.7.13.3"/>
    </reaction>
</comment>
<dbReference type="PROSITE" id="PS50113">
    <property type="entry name" value="PAC"/>
    <property type="match status" value="3"/>
</dbReference>
<evidence type="ECO:0000256" key="10">
    <source>
        <dbReference type="ARBA" id="ARBA00022840"/>
    </source>
</evidence>
<evidence type="ECO:0000259" key="21">
    <source>
        <dbReference type="PROSITE" id="PS50112"/>
    </source>
</evidence>
<evidence type="ECO:0000259" key="23">
    <source>
        <dbReference type="PROSITE" id="PS50894"/>
    </source>
</evidence>
<dbReference type="SMART" id="SM00387">
    <property type="entry name" value="HATPase_c"/>
    <property type="match status" value="1"/>
</dbReference>
<dbReference type="InterPro" id="IPR004358">
    <property type="entry name" value="Sig_transdc_His_kin-like_C"/>
</dbReference>
<dbReference type="RefSeq" id="WP_135871058.1">
    <property type="nucleotide sequence ID" value="NZ_SRSC01000003.1"/>
</dbReference>
<evidence type="ECO:0000256" key="3">
    <source>
        <dbReference type="ARBA" id="ARBA00012438"/>
    </source>
</evidence>
<dbReference type="Gene3D" id="3.40.50.2300">
    <property type="match status" value="2"/>
</dbReference>
<feature type="domain" description="PAC" evidence="22">
    <location>
        <begin position="945"/>
        <end position="996"/>
    </location>
</feature>
<dbReference type="SMART" id="SM00086">
    <property type="entry name" value="PAC"/>
    <property type="match status" value="4"/>
</dbReference>
<dbReference type="InterPro" id="IPR036641">
    <property type="entry name" value="HPT_dom_sf"/>
</dbReference>
<evidence type="ECO:0000256" key="8">
    <source>
        <dbReference type="ARBA" id="ARBA00022741"/>
    </source>
</evidence>
<keyword evidence="13 18" id="KW-0472">Membrane</keyword>
<dbReference type="PANTHER" id="PTHR45339:SF1">
    <property type="entry name" value="HYBRID SIGNAL TRANSDUCTION HISTIDINE KINASE J"/>
    <property type="match status" value="1"/>
</dbReference>
<dbReference type="Pfam" id="PF13426">
    <property type="entry name" value="PAS_9"/>
    <property type="match status" value="3"/>
</dbReference>
<evidence type="ECO:0000256" key="6">
    <source>
        <dbReference type="ARBA" id="ARBA00022679"/>
    </source>
</evidence>
<keyword evidence="17" id="KW-0175">Coiled coil</keyword>
<evidence type="ECO:0000259" key="22">
    <source>
        <dbReference type="PROSITE" id="PS50113"/>
    </source>
</evidence>
<dbReference type="NCBIfam" id="TIGR00229">
    <property type="entry name" value="sensory_box"/>
    <property type="match status" value="4"/>
</dbReference>
<evidence type="ECO:0000256" key="16">
    <source>
        <dbReference type="PROSITE-ProRule" id="PRU00169"/>
    </source>
</evidence>
<dbReference type="Proteomes" id="UP000306416">
    <property type="component" value="Unassembled WGS sequence"/>
</dbReference>
<dbReference type="PROSITE" id="PS50894">
    <property type="entry name" value="HPT"/>
    <property type="match status" value="1"/>
</dbReference>
<name>A0A4S1CEJ4_9BACT</name>
<dbReference type="CDD" id="cd00082">
    <property type="entry name" value="HisKA"/>
    <property type="match status" value="1"/>
</dbReference>
<evidence type="ECO:0000256" key="7">
    <source>
        <dbReference type="ARBA" id="ARBA00022692"/>
    </source>
</evidence>
<evidence type="ECO:0000256" key="12">
    <source>
        <dbReference type="ARBA" id="ARBA00023012"/>
    </source>
</evidence>
<evidence type="ECO:0000313" key="24">
    <source>
        <dbReference type="EMBL" id="TGU71450.1"/>
    </source>
</evidence>
<dbReference type="InterPro" id="IPR036890">
    <property type="entry name" value="HATPase_C_sf"/>
</dbReference>
<dbReference type="InterPro" id="IPR013767">
    <property type="entry name" value="PAS_fold"/>
</dbReference>
<feature type="transmembrane region" description="Helical" evidence="18">
    <location>
        <begin position="12"/>
        <end position="32"/>
    </location>
</feature>
<dbReference type="Gene3D" id="3.30.450.20">
    <property type="entry name" value="PAS domain"/>
    <property type="match status" value="4"/>
</dbReference>
<dbReference type="Gene3D" id="1.10.287.130">
    <property type="match status" value="1"/>
</dbReference>
<dbReference type="Pfam" id="PF02518">
    <property type="entry name" value="HATPase_c"/>
    <property type="match status" value="1"/>
</dbReference>
<dbReference type="PROSITE" id="PS50109">
    <property type="entry name" value="HIS_KIN"/>
    <property type="match status" value="1"/>
</dbReference>
<dbReference type="CDD" id="cd17546">
    <property type="entry name" value="REC_hyHK_CKI1_RcsC-like"/>
    <property type="match status" value="1"/>
</dbReference>
<dbReference type="SUPFAM" id="SSF47384">
    <property type="entry name" value="Homodimeric domain of signal transducing histidine kinase"/>
    <property type="match status" value="1"/>
</dbReference>
<dbReference type="Gene3D" id="1.20.120.160">
    <property type="entry name" value="HPT domain"/>
    <property type="match status" value="1"/>
</dbReference>
<dbReference type="GO" id="GO:0006355">
    <property type="term" value="P:regulation of DNA-templated transcription"/>
    <property type="evidence" value="ECO:0007669"/>
    <property type="project" value="InterPro"/>
</dbReference>
<protein>
    <recommendedName>
        <fullName evidence="3">histidine kinase</fullName>
        <ecNumber evidence="3">2.7.13.3</ecNumber>
    </recommendedName>
</protein>
<dbReference type="InterPro" id="IPR036097">
    <property type="entry name" value="HisK_dim/P_sf"/>
</dbReference>
<proteinExistence type="predicted"/>
<dbReference type="InterPro" id="IPR008207">
    <property type="entry name" value="Sig_transdc_His_kin_Hpt_dom"/>
</dbReference>
<evidence type="ECO:0000256" key="13">
    <source>
        <dbReference type="ARBA" id="ARBA00023136"/>
    </source>
</evidence>
<evidence type="ECO:0000256" key="18">
    <source>
        <dbReference type="SAM" id="Phobius"/>
    </source>
</evidence>
<dbReference type="Pfam" id="PF00989">
    <property type="entry name" value="PAS"/>
    <property type="match status" value="1"/>
</dbReference>
<dbReference type="CDD" id="cd16922">
    <property type="entry name" value="HATPase_EvgS-ArcB-TorS-like"/>
    <property type="match status" value="1"/>
</dbReference>
<keyword evidence="8" id="KW-0547">Nucleotide-binding</keyword>
<dbReference type="InterPro" id="IPR005467">
    <property type="entry name" value="His_kinase_dom"/>
</dbReference>
<keyword evidence="6" id="KW-0808">Transferase</keyword>
<feature type="domain" description="PAS" evidence="21">
    <location>
        <begin position="423"/>
        <end position="466"/>
    </location>
</feature>
<comment type="subcellular location">
    <subcellularLocation>
        <location evidence="2">Cell membrane</location>
        <topology evidence="2">Multi-pass membrane protein</topology>
    </subcellularLocation>
</comment>
<reference evidence="24 25" key="1">
    <citation type="submission" date="2019-04" db="EMBL/GenBank/DDBJ databases">
        <title>Geobacter oryzae sp. nov., ferric-reducing bacteria isolated from paddy soil.</title>
        <authorList>
            <person name="Xu Z."/>
            <person name="Masuda Y."/>
            <person name="Itoh H."/>
            <person name="Senoo K."/>
        </authorList>
    </citation>
    <scope>NUCLEOTIDE SEQUENCE [LARGE SCALE GENOMIC DNA]</scope>
    <source>
        <strain evidence="24 25">Red111</strain>
    </source>
</reference>
<sequence>MRVYRPTFFAMFFLPVTLVLVAISLFSIWTLATVKQRHDLRVAELAGDLSGIVRAADFDAQMYGIHHQLDTLLEKAQLHKLDEAQLYRSHVEVVDRLSAMRSKLDLIHKSVRGQKLQVTELAQLEADFVRYRNDIIMATDAIAVDPRQAKRYLKLATGEYLAITEHSQKIVGLLADHAVQNGKRFNDRLEDFSGKALAASIIFMAAAAFSWFFATRRLTRHMTLISTGLDDLAGGKELQHWDAVADLAHSPTQGPIQRMANAVLAFVEAVDQRKRSLEEHRHGEAQLRALTETLEQRIREEQCLYRVSTLTEDVTPPFEEQMRQVSALVPSGLRFPDCAEARLTHGAASFTTAGFAATPWTLCARLDTDDGDSFELTVAYREEHQAADEGPFLVEERRLLENILHRLAEAANRRRAAELVSERDKLIATMFEQSTESILLIDVETLGFVDFNDAAHAGLGYTREEFALLTVPDIEGHFTVDELHALKEELSERDVTVFQTRHRRKDGVLRDVSMTLRLITFKGQSLISSVWRDITEQLVREKELENYRRHLEVMIDISTAELQGANSEQRAIFEAADVGILLVRDRIIGRHNAKVEEIFGYQGKELHGQSTRMLYPDEEAFLAMGTRIYERLAGGHTERDEIPLRRKDGTIFWARLSTQPLDKQDLGKGIVILVEDITREREATEELRRAKEQAEREAHAKEELLQAMRLQAAQLEEQAAEMEMQAITLAERTAQLEELNLEQRAIFDAATTGIVLVQDRTIMSCNRKLEEIFGYQPEELLNLTTRCWYPDDDSFLRFGSEIADCLALSRIFHREEVPFLRKDGNTFWARVSVQCLRENDPSGGQVSIIEDVTERRLARREIIEGREMLRLILNSTAEAIYGTDPDGICTFCNRACVELLGYQDEDELIGRNMHDMIHHRDADGTPIDKHECRIFMGYQNAEGTHADDEVLWRKDGSSFPAEYWSYPQYREGRVVGAVVTFLDITERKKTQQELVVAKEAAEAASQTKSDFLANMSHEIRTPMNAIIGMSHLVMKTSLTPKQLDYLSKIQASGEHLLGIINDILDFSKIEAGKLTIEEAEFDLERVMGTLATFLGDKVQAKGLELIFDVAPEVPRHLVGDSLRLGQVLLNYGSNAVKFTETGEICVRVGVVERSGDSVLLQFSVTDTGIGLDRQQQGLLFQCFQQRDMSTTRKYGGTGLGLAISRHLARLMGGEVGVESEKGVGSTFWCTVRLGVSLRNEKPRITPIALYGSRVLVVDDNEHARGVLHAMLQRTGLRSTPSPSGTEALSLLKRGDEEGDPFRIVFLDWQMQGMSGADTARLIRELDLSSRPHLIVLTPFGCEGDLGLMSAGSDTLLIAKPASPSLLLDAAMTVMAQTGSPGKDATAMEAAPIKEQRIAGRVLLVEDNEINRQVALELLMDTGLSVDIAGNGQEALRKVREKNYDLVLMDMQMPVMDGLEATARMRSDHANDRLPIVAMTANALPSDRAACLAAGMNDYIPKPFDPALFRATVLKWIGLSEGERSGKPSCAQGATLLPDALDGIDLELGLKRIGGEERAYLSLLEKFRANQRHTDRQLREALDKGDRETAERIVHTMKSVAGNIGAEALQTCAAELEQALQTRGTDLEPELGRFSQLLAGLLRELRKKLPSAPVQDIPPAAPGVLEEVCREFARLLSDDDAAATEHFTTHALLLRSAFPQQFARIEGAIRTYDFEAALSALTEAQGEQEGDA</sequence>
<dbReference type="PROSITE" id="PS50112">
    <property type="entry name" value="PAS"/>
    <property type="match status" value="2"/>
</dbReference>
<dbReference type="InterPro" id="IPR003594">
    <property type="entry name" value="HATPase_dom"/>
</dbReference>
<keyword evidence="4" id="KW-1003">Cell membrane</keyword>
<dbReference type="PRINTS" id="PR00344">
    <property type="entry name" value="BCTRLSENSOR"/>
</dbReference>
<keyword evidence="11 18" id="KW-1133">Transmembrane helix</keyword>
<keyword evidence="7 18" id="KW-0812">Transmembrane</keyword>
<dbReference type="Pfam" id="PF01627">
    <property type="entry name" value="Hpt"/>
    <property type="match status" value="1"/>
</dbReference>
<dbReference type="InterPro" id="IPR003661">
    <property type="entry name" value="HisK_dim/P_dom"/>
</dbReference>
<evidence type="ECO:0000256" key="11">
    <source>
        <dbReference type="ARBA" id="ARBA00022989"/>
    </source>
</evidence>
<feature type="domain" description="PAC" evidence="22">
    <location>
        <begin position="813"/>
        <end position="864"/>
    </location>
</feature>
<dbReference type="SUPFAM" id="SSF47226">
    <property type="entry name" value="Histidine-containing phosphotransfer domain, HPT domain"/>
    <property type="match status" value="1"/>
</dbReference>
<dbReference type="InterPro" id="IPR000700">
    <property type="entry name" value="PAS-assoc_C"/>
</dbReference>
<dbReference type="GO" id="GO:0000155">
    <property type="term" value="F:phosphorelay sensor kinase activity"/>
    <property type="evidence" value="ECO:0007669"/>
    <property type="project" value="InterPro"/>
</dbReference>
<evidence type="ECO:0000256" key="15">
    <source>
        <dbReference type="PROSITE-ProRule" id="PRU00110"/>
    </source>
</evidence>
<dbReference type="SUPFAM" id="SSF55785">
    <property type="entry name" value="PYP-like sensor domain (PAS domain)"/>
    <property type="match status" value="4"/>
</dbReference>
<keyword evidence="9" id="KW-0418">Kinase</keyword>
<dbReference type="PANTHER" id="PTHR45339">
    <property type="entry name" value="HYBRID SIGNAL TRANSDUCTION HISTIDINE KINASE J"/>
    <property type="match status" value="1"/>
</dbReference>
<feature type="domain" description="Response regulatory" evidence="20">
    <location>
        <begin position="1400"/>
        <end position="1516"/>
    </location>
</feature>
<keyword evidence="14" id="KW-0131">Cell cycle</keyword>
<feature type="domain" description="HPt" evidence="23">
    <location>
        <begin position="1555"/>
        <end position="1651"/>
    </location>
</feature>
<accession>A0A4S1CEJ4</accession>
<evidence type="ECO:0000256" key="2">
    <source>
        <dbReference type="ARBA" id="ARBA00004651"/>
    </source>
</evidence>
<dbReference type="SMART" id="SM00448">
    <property type="entry name" value="REC"/>
    <property type="match status" value="2"/>
</dbReference>
<evidence type="ECO:0000256" key="5">
    <source>
        <dbReference type="ARBA" id="ARBA00022553"/>
    </source>
</evidence>
<evidence type="ECO:0000313" key="25">
    <source>
        <dbReference type="Proteomes" id="UP000306416"/>
    </source>
</evidence>
<dbReference type="EMBL" id="SRSC01000003">
    <property type="protein sequence ID" value="TGU71450.1"/>
    <property type="molecule type" value="Genomic_DNA"/>
</dbReference>
<dbReference type="EC" id="2.7.13.3" evidence="3"/>
<dbReference type="FunFam" id="3.30.565.10:FF:000010">
    <property type="entry name" value="Sensor histidine kinase RcsC"/>
    <property type="match status" value="1"/>
</dbReference>
<feature type="modified residue" description="4-aspartylphosphate" evidence="16">
    <location>
        <position position="1449"/>
    </location>
</feature>
<dbReference type="FunFam" id="1.10.287.130:FF:000038">
    <property type="entry name" value="Sensory transduction histidine kinase"/>
    <property type="match status" value="1"/>
</dbReference>
<dbReference type="InterPro" id="IPR035965">
    <property type="entry name" value="PAS-like_dom_sf"/>
</dbReference>
<keyword evidence="5 16" id="KW-0597">Phosphoprotein</keyword>
<keyword evidence="10" id="KW-0067">ATP-binding</keyword>
<evidence type="ECO:0000256" key="17">
    <source>
        <dbReference type="SAM" id="Coils"/>
    </source>
</evidence>
<gene>
    <name evidence="24" type="ORF">E4633_14100</name>
</gene>
<organism evidence="24 25">
    <name type="scientific">Geomonas terrae</name>
    <dbReference type="NCBI Taxonomy" id="2562681"/>
    <lineage>
        <taxon>Bacteria</taxon>
        <taxon>Pseudomonadati</taxon>
        <taxon>Thermodesulfobacteriota</taxon>
        <taxon>Desulfuromonadia</taxon>
        <taxon>Geobacterales</taxon>
        <taxon>Geobacteraceae</taxon>
        <taxon>Geomonas</taxon>
    </lineage>
</organism>
<dbReference type="GO" id="GO:0005886">
    <property type="term" value="C:plasma membrane"/>
    <property type="evidence" value="ECO:0007669"/>
    <property type="project" value="UniProtKB-SubCell"/>
</dbReference>
<keyword evidence="12" id="KW-0902">Two-component regulatory system</keyword>
<evidence type="ECO:0000256" key="9">
    <source>
        <dbReference type="ARBA" id="ARBA00022777"/>
    </source>
</evidence>
<evidence type="ECO:0000256" key="14">
    <source>
        <dbReference type="ARBA" id="ARBA00023306"/>
    </source>
</evidence>
<dbReference type="CDD" id="cd00130">
    <property type="entry name" value="PAS"/>
    <property type="match status" value="3"/>
</dbReference>
<feature type="domain" description="Histidine kinase" evidence="19">
    <location>
        <begin position="1014"/>
        <end position="1235"/>
    </location>
</feature>
<evidence type="ECO:0000256" key="1">
    <source>
        <dbReference type="ARBA" id="ARBA00000085"/>
    </source>
</evidence>
<dbReference type="InterPro" id="IPR011006">
    <property type="entry name" value="CheY-like_superfamily"/>
</dbReference>
<keyword evidence="25" id="KW-1185">Reference proteome</keyword>
<dbReference type="GO" id="GO:0005524">
    <property type="term" value="F:ATP binding"/>
    <property type="evidence" value="ECO:0007669"/>
    <property type="project" value="UniProtKB-KW"/>
</dbReference>
<dbReference type="InterPro" id="IPR001789">
    <property type="entry name" value="Sig_transdc_resp-reg_receiver"/>
</dbReference>
<feature type="modified residue" description="Phosphohistidine" evidence="15">
    <location>
        <position position="1594"/>
    </location>
</feature>
<dbReference type="SMART" id="SM00091">
    <property type="entry name" value="PAS"/>
    <property type="match status" value="4"/>
</dbReference>
<dbReference type="InterPro" id="IPR000014">
    <property type="entry name" value="PAS"/>
</dbReference>
<evidence type="ECO:0000256" key="4">
    <source>
        <dbReference type="ARBA" id="ARBA00022475"/>
    </source>
</evidence>
<feature type="domain" description="PAS" evidence="21">
    <location>
        <begin position="865"/>
        <end position="921"/>
    </location>
</feature>
<comment type="caution">
    <text evidence="24">The sequence shown here is derived from an EMBL/GenBank/DDBJ whole genome shotgun (WGS) entry which is preliminary data.</text>
</comment>
<dbReference type="PROSITE" id="PS50110">
    <property type="entry name" value="RESPONSE_REGULATORY"/>
    <property type="match status" value="2"/>
</dbReference>
<dbReference type="SUPFAM" id="SSF52172">
    <property type="entry name" value="CheY-like"/>
    <property type="match status" value="2"/>
</dbReference>
<evidence type="ECO:0000259" key="20">
    <source>
        <dbReference type="PROSITE" id="PS50110"/>
    </source>
</evidence>
<feature type="domain" description="Response regulatory" evidence="20">
    <location>
        <begin position="1253"/>
        <end position="1374"/>
    </location>
</feature>
<feature type="modified residue" description="4-aspartylphosphate" evidence="16">
    <location>
        <position position="1307"/>
    </location>
</feature>
<dbReference type="SMART" id="SM00388">
    <property type="entry name" value="HisKA"/>
    <property type="match status" value="1"/>
</dbReference>
<feature type="transmembrane region" description="Helical" evidence="18">
    <location>
        <begin position="192"/>
        <end position="214"/>
    </location>
</feature>
<evidence type="ECO:0000259" key="19">
    <source>
        <dbReference type="PROSITE" id="PS50109"/>
    </source>
</evidence>
<dbReference type="Gene3D" id="3.30.565.10">
    <property type="entry name" value="Histidine kinase-like ATPase, C-terminal domain"/>
    <property type="match status" value="1"/>
</dbReference>
<dbReference type="Pfam" id="PF00512">
    <property type="entry name" value="HisKA"/>
    <property type="match status" value="1"/>
</dbReference>
<feature type="domain" description="PAC" evidence="22">
    <location>
        <begin position="638"/>
        <end position="689"/>
    </location>
</feature>